<keyword evidence="6 8" id="KW-0472">Membrane</keyword>
<evidence type="ECO:0000256" key="8">
    <source>
        <dbReference type="RuleBase" id="RU363111"/>
    </source>
</evidence>
<name>A0A9Q3D106_9BASI</name>
<evidence type="ECO:0000256" key="3">
    <source>
        <dbReference type="ARBA" id="ARBA00022692"/>
    </source>
</evidence>
<comment type="similarity">
    <text evidence="7 8">Belongs to the SFT2 family.</text>
</comment>
<comment type="caution">
    <text evidence="9">The sequence shown here is derived from an EMBL/GenBank/DDBJ whole genome shotgun (WGS) entry which is preliminary data.</text>
</comment>
<evidence type="ECO:0000256" key="7">
    <source>
        <dbReference type="ARBA" id="ARBA00025800"/>
    </source>
</evidence>
<dbReference type="GO" id="GO:0016192">
    <property type="term" value="P:vesicle-mediated transport"/>
    <property type="evidence" value="ECO:0007669"/>
    <property type="project" value="InterPro"/>
</dbReference>
<keyword evidence="2 8" id="KW-0813">Transport</keyword>
<comment type="function">
    <text evidence="8">Nonessential protein required for the fusion of transport vesicles derived from the endocytic pathway with the Golgi complex.</text>
</comment>
<dbReference type="InterPro" id="IPR007305">
    <property type="entry name" value="Vesicle_transpt_Got1/SFT2"/>
</dbReference>
<evidence type="ECO:0000313" key="10">
    <source>
        <dbReference type="Proteomes" id="UP000765509"/>
    </source>
</evidence>
<evidence type="ECO:0000256" key="5">
    <source>
        <dbReference type="ARBA" id="ARBA00022989"/>
    </source>
</evidence>
<dbReference type="EMBL" id="AVOT02012769">
    <property type="protein sequence ID" value="MBW0494839.1"/>
    <property type="molecule type" value="Genomic_DNA"/>
</dbReference>
<dbReference type="AlphaFoldDB" id="A0A9Q3D106"/>
<dbReference type="OrthoDB" id="660759at2759"/>
<evidence type="ECO:0000256" key="4">
    <source>
        <dbReference type="ARBA" id="ARBA00022927"/>
    </source>
</evidence>
<feature type="transmembrane region" description="Helical" evidence="8">
    <location>
        <begin position="136"/>
        <end position="160"/>
    </location>
</feature>
<feature type="transmembrane region" description="Helical" evidence="8">
    <location>
        <begin position="166"/>
        <end position="188"/>
    </location>
</feature>
<accession>A0A9Q3D106</accession>
<feature type="transmembrane region" description="Helical" evidence="8">
    <location>
        <begin position="200"/>
        <end position="218"/>
    </location>
</feature>
<keyword evidence="8" id="KW-0333">Golgi apparatus</keyword>
<dbReference type="Proteomes" id="UP000765509">
    <property type="component" value="Unassembled WGS sequence"/>
</dbReference>
<keyword evidence="3 8" id="KW-0812">Transmembrane</keyword>
<reference evidence="9" key="1">
    <citation type="submission" date="2021-03" db="EMBL/GenBank/DDBJ databases">
        <title>Draft genome sequence of rust myrtle Austropuccinia psidii MF-1, a brazilian biotype.</title>
        <authorList>
            <person name="Quecine M.C."/>
            <person name="Pachon D.M.R."/>
            <person name="Bonatelli M.L."/>
            <person name="Correr F.H."/>
            <person name="Franceschini L.M."/>
            <person name="Leite T.F."/>
            <person name="Margarido G.R.A."/>
            <person name="Almeida C.A."/>
            <person name="Ferrarezi J.A."/>
            <person name="Labate C.A."/>
        </authorList>
    </citation>
    <scope>NUCLEOTIDE SEQUENCE</scope>
    <source>
        <strain evidence="9">MF-1</strain>
    </source>
</reference>
<dbReference type="GO" id="GO:0015031">
    <property type="term" value="P:protein transport"/>
    <property type="evidence" value="ECO:0007669"/>
    <property type="project" value="UniProtKB-KW"/>
</dbReference>
<dbReference type="PANTHER" id="PTHR23137:SF36">
    <property type="entry name" value="VESICLE TRANSPORT PROTEIN SFT2C"/>
    <property type="match status" value="1"/>
</dbReference>
<keyword evidence="4 8" id="KW-0653">Protein transport</keyword>
<organism evidence="9 10">
    <name type="scientific">Austropuccinia psidii MF-1</name>
    <dbReference type="NCBI Taxonomy" id="1389203"/>
    <lineage>
        <taxon>Eukaryota</taxon>
        <taxon>Fungi</taxon>
        <taxon>Dikarya</taxon>
        <taxon>Basidiomycota</taxon>
        <taxon>Pucciniomycotina</taxon>
        <taxon>Pucciniomycetes</taxon>
        <taxon>Pucciniales</taxon>
        <taxon>Sphaerophragmiaceae</taxon>
        <taxon>Austropuccinia</taxon>
    </lineage>
</organism>
<dbReference type="Pfam" id="PF04178">
    <property type="entry name" value="Got1"/>
    <property type="match status" value="1"/>
</dbReference>
<gene>
    <name evidence="9" type="ORF">O181_034554</name>
</gene>
<evidence type="ECO:0000256" key="2">
    <source>
        <dbReference type="ARBA" id="ARBA00022448"/>
    </source>
</evidence>
<proteinExistence type="inferred from homology"/>
<dbReference type="InterPro" id="IPR011691">
    <property type="entry name" value="Vesicle_transpt_SFT2"/>
</dbReference>
<protein>
    <recommendedName>
        <fullName evidence="8">Protein transport protein SFT2</fullName>
    </recommendedName>
</protein>
<evidence type="ECO:0000256" key="1">
    <source>
        <dbReference type="ARBA" id="ARBA00004141"/>
    </source>
</evidence>
<comment type="subcellular location">
    <subcellularLocation>
        <location evidence="8">Golgi apparatus membrane</location>
        <topology evidence="8">Multi-pass membrane protein</topology>
    </subcellularLocation>
    <subcellularLocation>
        <location evidence="1">Membrane</location>
        <topology evidence="1">Multi-pass membrane protein</topology>
    </subcellularLocation>
</comment>
<evidence type="ECO:0000256" key="6">
    <source>
        <dbReference type="ARBA" id="ARBA00023136"/>
    </source>
</evidence>
<keyword evidence="5 8" id="KW-1133">Transmembrane helix</keyword>
<feature type="transmembrane region" description="Helical" evidence="8">
    <location>
        <begin position="224"/>
        <end position="245"/>
    </location>
</feature>
<evidence type="ECO:0000313" key="9">
    <source>
        <dbReference type="EMBL" id="MBW0494839.1"/>
    </source>
</evidence>
<keyword evidence="10" id="KW-1185">Reference proteome</keyword>
<dbReference type="PANTHER" id="PTHR23137">
    <property type="entry name" value="VESICLE TRANSPORT PROTEIN-RELATED"/>
    <property type="match status" value="1"/>
</dbReference>
<sequence length="394" mass="43445">MAPLSDNTCLMARAPVLNPWRYQPTRRAIGLPGLGSTQRNLHHIGLALIQQNTINPCEETMTSSNNAESNFRANLSGFKWARGVTDESATSQETSTGGNPFSRFAGSISGYVPLRSNERSNEEEAYYALSRWERTVGFLMCTAGALICFVIAFFTLPLLAIKPRKFAVAFSLGSLLFMIGFVVLQGPVQHFKHVCSTERLPFTLSYVASLASTLYFAIGLRSYLGTLIAGVVQVVVLLAYFLAYFPGGLTTLRFMGNIGLRGASSYLPDYDNIDFDQASVHGFLTSTRCVTLPASEYRSQCPPAHLGTSLAASAISPDFCFLHQIVAARFPQSTGFGSISSHNKACEAICWRWSAIWCVDGYRCSGLNPKYLITILFLKVRKSDFYDFYSLEFL</sequence>
<dbReference type="GO" id="GO:0000139">
    <property type="term" value="C:Golgi membrane"/>
    <property type="evidence" value="ECO:0007669"/>
    <property type="project" value="UniProtKB-SubCell"/>
</dbReference>